<dbReference type="SUPFAM" id="SSF56601">
    <property type="entry name" value="beta-lactamase/transpeptidase-like"/>
    <property type="match status" value="1"/>
</dbReference>
<dbReference type="Proteomes" id="UP000269669">
    <property type="component" value="Unassembled WGS sequence"/>
</dbReference>
<gene>
    <name evidence="3" type="ORF">EDE15_4873</name>
</gene>
<dbReference type="Pfam" id="PF00144">
    <property type="entry name" value="Beta-lactamase"/>
    <property type="match status" value="1"/>
</dbReference>
<feature type="domain" description="Beta-lactamase-related" evidence="2">
    <location>
        <begin position="66"/>
        <end position="335"/>
    </location>
</feature>
<dbReference type="InterPro" id="IPR050789">
    <property type="entry name" value="Diverse_Enzym_Activities"/>
</dbReference>
<keyword evidence="1" id="KW-0732">Signal</keyword>
<dbReference type="OrthoDB" id="9773047at2"/>
<evidence type="ECO:0000313" key="3">
    <source>
        <dbReference type="EMBL" id="RSL19219.1"/>
    </source>
</evidence>
<dbReference type="InterPro" id="IPR012338">
    <property type="entry name" value="Beta-lactam/transpept-like"/>
</dbReference>
<dbReference type="PANTHER" id="PTHR43283">
    <property type="entry name" value="BETA-LACTAMASE-RELATED"/>
    <property type="match status" value="1"/>
</dbReference>
<name>A0A3R9PW70_9BACT</name>
<dbReference type="PANTHER" id="PTHR43283:SF7">
    <property type="entry name" value="BETA-LACTAMASE-RELATED DOMAIN-CONTAINING PROTEIN"/>
    <property type="match status" value="1"/>
</dbReference>
<dbReference type="EMBL" id="RSDW01000001">
    <property type="protein sequence ID" value="RSL19219.1"/>
    <property type="molecule type" value="Genomic_DNA"/>
</dbReference>
<reference evidence="3 4" key="1">
    <citation type="submission" date="2018-12" db="EMBL/GenBank/DDBJ databases">
        <title>Sequencing of bacterial isolates from soil warming experiment in Harvard Forest, Massachusetts, USA.</title>
        <authorList>
            <person name="Deangelis K."/>
        </authorList>
    </citation>
    <scope>NUCLEOTIDE SEQUENCE [LARGE SCALE GENOMIC DNA]</scope>
    <source>
        <strain evidence="3 4">EB153</strain>
    </source>
</reference>
<evidence type="ECO:0000256" key="1">
    <source>
        <dbReference type="SAM" id="SignalP"/>
    </source>
</evidence>
<dbReference type="Gene3D" id="3.40.710.10">
    <property type="entry name" value="DD-peptidase/beta-lactamase superfamily"/>
    <property type="match status" value="1"/>
</dbReference>
<protein>
    <submittedName>
        <fullName evidence="3">CubicO group peptidase (Beta-lactamase class C family)</fullName>
    </submittedName>
</protein>
<dbReference type="InterPro" id="IPR001466">
    <property type="entry name" value="Beta-lactam-related"/>
</dbReference>
<feature type="signal peptide" evidence="1">
    <location>
        <begin position="1"/>
        <end position="23"/>
    </location>
</feature>
<evidence type="ECO:0000259" key="2">
    <source>
        <dbReference type="Pfam" id="PF00144"/>
    </source>
</evidence>
<feature type="chain" id="PRO_5018744581" evidence="1">
    <location>
        <begin position="24"/>
        <end position="379"/>
    </location>
</feature>
<proteinExistence type="predicted"/>
<accession>A0A3R9PW70</accession>
<organism evidence="3 4">
    <name type="scientific">Edaphobacter aggregans</name>
    <dbReference type="NCBI Taxonomy" id="570835"/>
    <lineage>
        <taxon>Bacteria</taxon>
        <taxon>Pseudomonadati</taxon>
        <taxon>Acidobacteriota</taxon>
        <taxon>Terriglobia</taxon>
        <taxon>Terriglobales</taxon>
        <taxon>Acidobacteriaceae</taxon>
        <taxon>Edaphobacter</taxon>
    </lineage>
</organism>
<comment type="caution">
    <text evidence="3">The sequence shown here is derived from an EMBL/GenBank/DDBJ whole genome shotgun (WGS) entry which is preliminary data.</text>
</comment>
<dbReference type="AlphaFoldDB" id="A0A3R9PW70"/>
<keyword evidence="4" id="KW-1185">Reference proteome</keyword>
<evidence type="ECO:0000313" key="4">
    <source>
        <dbReference type="Proteomes" id="UP000269669"/>
    </source>
</evidence>
<sequence length="379" mass="42062">MKHMPRWVLFVASLFCFVVSSFSQTPLQPPANPAATWQTIKPEDAGYSSARLEALHSWLQTGQTSAMIVVVHGKIIFQYGDLAHASKIASMRKSVLGMLYGSYVVSGKIDLSKTVKQLGLDDNEPFLPIEEHATLEQLLAARSGIYLPSGNKNLDQYAPRRGSQYPGTFFDYNNWDFNAAGTAFEKLTGKNIYDAVQTDLAQPLHMQDYDRAAQHSIPAPPSRHAEYAMSLSARDLARLGLLMLRLGNWDGKQIMSPDWIRYMTTPTTRFEQMYPTSLREPGLPERWGYGVLWWVWDAPVYPGPIYASPFAGAYTARGSGGQFVTVLPFFDMVVVHTVDIDKDPKANVSVQNGDAILNMVLASVCEGPCPQPNLKALAH</sequence>